<organism evidence="3 4">
    <name type="scientific">Erythrobacter rubeus</name>
    <dbReference type="NCBI Taxonomy" id="2760803"/>
    <lineage>
        <taxon>Bacteria</taxon>
        <taxon>Pseudomonadati</taxon>
        <taxon>Pseudomonadota</taxon>
        <taxon>Alphaproteobacteria</taxon>
        <taxon>Sphingomonadales</taxon>
        <taxon>Erythrobacteraceae</taxon>
        <taxon>Erythrobacter/Porphyrobacter group</taxon>
        <taxon>Erythrobacter</taxon>
    </lineage>
</organism>
<evidence type="ECO:0000313" key="3">
    <source>
        <dbReference type="EMBL" id="MBD2843506.1"/>
    </source>
</evidence>
<dbReference type="InterPro" id="IPR036046">
    <property type="entry name" value="Acylphosphatase-like_dom_sf"/>
</dbReference>
<proteinExistence type="predicted"/>
<dbReference type="SUPFAM" id="SSF54975">
    <property type="entry name" value="Acylphosphatase/BLUF domain-like"/>
    <property type="match status" value="1"/>
</dbReference>
<reference evidence="3 4" key="1">
    <citation type="submission" date="2020-09" db="EMBL/GenBank/DDBJ databases">
        <authorList>
            <person name="Yoon J.-W."/>
        </authorList>
    </citation>
    <scope>NUCLEOTIDE SEQUENCE [LARGE SCALE GENOMIC DNA]</scope>
    <source>
        <strain evidence="3 4">KMU-140</strain>
    </source>
</reference>
<evidence type="ECO:0000259" key="1">
    <source>
        <dbReference type="PROSITE" id="PS50925"/>
    </source>
</evidence>
<accession>A0ABR8KZ61</accession>
<protein>
    <submittedName>
        <fullName evidence="3">BLUF domain-containing protein</fullName>
    </submittedName>
</protein>
<dbReference type="Gene3D" id="3.40.50.280">
    <property type="entry name" value="Cobalamin-binding domain"/>
    <property type="match status" value="1"/>
</dbReference>
<gene>
    <name evidence="3" type="ORF">IB285_14690</name>
</gene>
<evidence type="ECO:0000313" key="4">
    <source>
        <dbReference type="Proteomes" id="UP000635384"/>
    </source>
</evidence>
<dbReference type="SMART" id="SM01034">
    <property type="entry name" value="BLUF"/>
    <property type="match status" value="1"/>
</dbReference>
<dbReference type="RefSeq" id="WP_190788861.1">
    <property type="nucleotide sequence ID" value="NZ_JACXLC010000001.1"/>
</dbReference>
<dbReference type="PROSITE" id="PS50925">
    <property type="entry name" value="BLUF"/>
    <property type="match status" value="1"/>
</dbReference>
<evidence type="ECO:0000259" key="2">
    <source>
        <dbReference type="PROSITE" id="PS51332"/>
    </source>
</evidence>
<dbReference type="InterPro" id="IPR006158">
    <property type="entry name" value="Cobalamin-bd"/>
</dbReference>
<feature type="domain" description="BLUF" evidence="1">
    <location>
        <begin position="16"/>
        <end position="107"/>
    </location>
</feature>
<dbReference type="Gene3D" id="3.30.70.100">
    <property type="match status" value="1"/>
</dbReference>
<dbReference type="EMBL" id="JACXLC010000001">
    <property type="protein sequence ID" value="MBD2843506.1"/>
    <property type="molecule type" value="Genomic_DNA"/>
</dbReference>
<dbReference type="PROSITE" id="PS51332">
    <property type="entry name" value="B12_BINDING"/>
    <property type="match status" value="1"/>
</dbReference>
<dbReference type="InterPro" id="IPR036724">
    <property type="entry name" value="Cobalamin-bd_sf"/>
</dbReference>
<comment type="caution">
    <text evidence="3">The sequence shown here is derived from an EMBL/GenBank/DDBJ whole genome shotgun (WGS) entry which is preliminary data.</text>
</comment>
<keyword evidence="4" id="KW-1185">Reference proteome</keyword>
<name>A0ABR8KZ61_9SPHN</name>
<dbReference type="SUPFAM" id="SSF52242">
    <property type="entry name" value="Cobalamin (vitamin B12)-binding domain"/>
    <property type="match status" value="1"/>
</dbReference>
<dbReference type="Pfam" id="PF04940">
    <property type="entry name" value="BLUF"/>
    <property type="match status" value="1"/>
</dbReference>
<dbReference type="Proteomes" id="UP000635384">
    <property type="component" value="Unassembled WGS sequence"/>
</dbReference>
<dbReference type="InterPro" id="IPR007024">
    <property type="entry name" value="BLUF_domain"/>
</dbReference>
<dbReference type="Pfam" id="PF02310">
    <property type="entry name" value="B12-binding"/>
    <property type="match status" value="1"/>
</dbReference>
<feature type="domain" description="B12-binding" evidence="2">
    <location>
        <begin position="217"/>
        <end position="353"/>
    </location>
</feature>
<sequence>MTLQLDDATIKPSDWTTSITYQSKVTFRPTEADLRELAWKARERNHTLGLTGMLLYDRGRFFQTLEGSPVGLKTLWDSISKDPRHCDIEILSEHIIPARLFGAWDMLSVHGDVARDSDIRRAEAGHELTRLVPALIDLVLHGDDIGMNQTIASLAEKGWDGDAILTHLIEPTARALGDAWLSDDCSEFDLTIGLSMLQLAGHAVRSTPVPGKLRQSRYSILLATAPGEPHTLGTSLLADLFTDAGWQVDMVFPDSNQALANQLAAQQPDAVDIGLSEALPREHTLAKLRQTVERSRFAAPDHLTVVSVGGRLFADAAATAENVGADHARKTVAGTSIQLAELIKLKRQQHGPG</sequence>